<dbReference type="RefSeq" id="WP_397558222.1">
    <property type="nucleotide sequence ID" value="NZ_JBIQWL010000012.1"/>
</dbReference>
<protein>
    <recommendedName>
        <fullName evidence="3">SbsA Ig-like domain-containing protein</fullName>
    </recommendedName>
</protein>
<dbReference type="EMBL" id="JBIQWL010000012">
    <property type="protein sequence ID" value="MFH8252792.1"/>
    <property type="molecule type" value="Genomic_DNA"/>
</dbReference>
<proteinExistence type="predicted"/>
<accession>A0ABW7QD31</accession>
<name>A0ABW7QD31_9MICO</name>
<evidence type="ECO:0000313" key="1">
    <source>
        <dbReference type="EMBL" id="MFH8252792.1"/>
    </source>
</evidence>
<dbReference type="Proteomes" id="UP001610861">
    <property type="component" value="Unassembled WGS sequence"/>
</dbReference>
<evidence type="ECO:0000313" key="2">
    <source>
        <dbReference type="Proteomes" id="UP001610861"/>
    </source>
</evidence>
<evidence type="ECO:0008006" key="3">
    <source>
        <dbReference type="Google" id="ProtNLM"/>
    </source>
</evidence>
<gene>
    <name evidence="1" type="ORF">ACH3VR_20670</name>
</gene>
<keyword evidence="2" id="KW-1185">Reference proteome</keyword>
<dbReference type="SUPFAM" id="SSF69322">
    <property type="entry name" value="Tricorn protease domain 2"/>
    <property type="match status" value="1"/>
</dbReference>
<comment type="caution">
    <text evidence="1">The sequence shown here is derived from an EMBL/GenBank/DDBJ whole genome shotgun (WGS) entry which is preliminary data.</text>
</comment>
<organism evidence="1 2">
    <name type="scientific">Microbacterium alkaliflavum</name>
    <dbReference type="NCBI Taxonomy" id="3248839"/>
    <lineage>
        <taxon>Bacteria</taxon>
        <taxon>Bacillati</taxon>
        <taxon>Actinomycetota</taxon>
        <taxon>Actinomycetes</taxon>
        <taxon>Micrococcales</taxon>
        <taxon>Microbacteriaceae</taxon>
        <taxon>Microbacterium</taxon>
    </lineage>
</organism>
<sequence length="478" mass="50295">MSTDGQTRRSRSRKRRGRSFVLAFAGVVAALAVGGFAGAAATTAQGPRVTDVQVDPAAAVAASGARLIVTTSQALRDVAADQVSIEPATPFVVDTSGRSIGVRFALPLWDDTEYTVTIADVEGVGGGPAATITQTFRTDPARFHLLQRGADQDTIFRTDLMGRQAIPVFRHAHIEDFRATSSHLVVSVREDSDRDSAAAGAAGGRAELIVTDLDGEDRRTLPLPGDGTVTNLQSADRGDLIGYTFTDADISEAGGRDSMLFTMSLKDPDAEPQPVEVSGTDDRVLQWRFVPGTDRVLFVGFDSTLWLTGPPEAPATPLGNAVALADVSGSTALVERPDALVALNLTDGSEEPLVAPAEEPGQLRSVVAVPGGGTIRLYAALDESGLPSRSVVASVDADGTTTVLSRWPSTDSVIRMCVSPSGRYAATVVAPDIVDNPYDGYLLPMPERVETHIVEIATGDEIVALTGFDSSWCRVPPQ</sequence>
<reference evidence="1 2" key="1">
    <citation type="submission" date="2024-09" db="EMBL/GenBank/DDBJ databases">
        <authorList>
            <person name="Pan X."/>
        </authorList>
    </citation>
    <scope>NUCLEOTIDE SEQUENCE [LARGE SCALE GENOMIC DNA]</scope>
    <source>
        <strain evidence="1 2">B2969</strain>
    </source>
</reference>